<gene>
    <name evidence="4" type="ORF">YEW_DF13450</name>
</gene>
<protein>
    <submittedName>
        <fullName evidence="4">Uncharacterized protein</fullName>
    </submittedName>
</protein>
<keyword evidence="3" id="KW-0843">Virulence</keyword>
<comment type="subcellular location">
    <subcellularLocation>
        <location evidence="1">Secreted</location>
    </subcellularLocation>
</comment>
<evidence type="ECO:0000313" key="4">
    <source>
        <dbReference type="EMBL" id="CBX73612.1"/>
    </source>
</evidence>
<evidence type="ECO:0000256" key="1">
    <source>
        <dbReference type="ARBA" id="ARBA00004613"/>
    </source>
</evidence>
<dbReference type="GO" id="GO:0005737">
    <property type="term" value="C:cytoplasm"/>
    <property type="evidence" value="ECO:0007669"/>
    <property type="project" value="InterPro"/>
</dbReference>
<reference evidence="4" key="1">
    <citation type="journal article" date="2011" name="BMC Genomics">
        <title>Shotgun sequencing of Yersinia enterocolitica strain W22703 (biotype 2, serotype O:9): genomic evidence for oscillation between invertebrates and mammals.</title>
        <authorList>
            <person name="Fuchs T.M."/>
            <person name="Brandt K."/>
            <person name="Starke M."/>
            <person name="Rattei T."/>
        </authorList>
    </citation>
    <scope>NUCLEOTIDE SEQUENCE</scope>
</reference>
<dbReference type="EMBL" id="FR718734">
    <property type="protein sequence ID" value="CBX73612.1"/>
    <property type="molecule type" value="Genomic_DNA"/>
</dbReference>
<keyword evidence="2" id="KW-0964">Secreted</keyword>
<proteinExistence type="predicted"/>
<dbReference type="AlphaFoldDB" id="F4N6A4"/>
<evidence type="ECO:0000256" key="3">
    <source>
        <dbReference type="ARBA" id="ARBA00023026"/>
    </source>
</evidence>
<evidence type="ECO:0000256" key="2">
    <source>
        <dbReference type="ARBA" id="ARBA00022525"/>
    </source>
</evidence>
<sequence length="104" mass="10527">MENNKQQVNVAPLSLPKGGGAIAGMGESLGAIGPSGLASLTVPLPISAGRGYAPALALSYSSGGGNSPFGLGWQMGCYRFVAAPRMEHRAMMTAMNLLALMASC</sequence>
<organism evidence="4">
    <name type="scientific">Yersinia enterocolitica W22703</name>
    <dbReference type="NCBI Taxonomy" id="913028"/>
    <lineage>
        <taxon>Bacteria</taxon>
        <taxon>Pseudomonadati</taxon>
        <taxon>Pseudomonadota</taxon>
        <taxon>Gammaproteobacteria</taxon>
        <taxon>Enterobacterales</taxon>
        <taxon>Yersiniaceae</taxon>
        <taxon>Yersinia</taxon>
    </lineage>
</organism>
<dbReference type="GO" id="GO:0005576">
    <property type="term" value="C:extracellular region"/>
    <property type="evidence" value="ECO:0007669"/>
    <property type="project" value="UniProtKB-SubCell"/>
</dbReference>
<dbReference type="InterPro" id="IPR003284">
    <property type="entry name" value="Sal_SpvB"/>
</dbReference>
<name>F4N6A4_YEREN</name>
<dbReference type="Pfam" id="PF03534">
    <property type="entry name" value="SpvB"/>
    <property type="match status" value="1"/>
</dbReference>
<accession>F4N6A4</accession>